<evidence type="ECO:0000313" key="2">
    <source>
        <dbReference type="EMBL" id="CAG7902657.1"/>
    </source>
</evidence>
<accession>A0A8D9HPF5</accession>
<dbReference type="EMBL" id="LS974623">
    <property type="protein sequence ID" value="CAG7902657.1"/>
    <property type="molecule type" value="Genomic_DNA"/>
</dbReference>
<keyword evidence="1" id="KW-0472">Membrane</keyword>
<evidence type="ECO:0000256" key="1">
    <source>
        <dbReference type="SAM" id="Phobius"/>
    </source>
</evidence>
<keyword evidence="1" id="KW-1133">Transmembrane helix</keyword>
<dbReference type="Proteomes" id="UP000694005">
    <property type="component" value="Chromosome A07"/>
</dbReference>
<reference evidence="2 3" key="1">
    <citation type="submission" date="2021-07" db="EMBL/GenBank/DDBJ databases">
        <authorList>
            <consortium name="Genoscope - CEA"/>
            <person name="William W."/>
        </authorList>
    </citation>
    <scope>NUCLEOTIDE SEQUENCE [LARGE SCALE GENOMIC DNA]</scope>
</reference>
<protein>
    <submittedName>
        <fullName evidence="2">Uncharacterized protein</fullName>
    </submittedName>
</protein>
<keyword evidence="1" id="KW-0812">Transmembrane</keyword>
<evidence type="ECO:0000313" key="3">
    <source>
        <dbReference type="Proteomes" id="UP000694005"/>
    </source>
</evidence>
<sequence>SLWCCKSFDTQSVSALTTVFFSFVLVVFYYTKTVFYFTIYICVLRLVSL</sequence>
<name>A0A8D9HPF5_BRACM</name>
<organism evidence="2 3">
    <name type="scientific">Brassica campestris</name>
    <name type="common">Field mustard</name>
    <dbReference type="NCBI Taxonomy" id="3711"/>
    <lineage>
        <taxon>Eukaryota</taxon>
        <taxon>Viridiplantae</taxon>
        <taxon>Streptophyta</taxon>
        <taxon>Embryophyta</taxon>
        <taxon>Tracheophyta</taxon>
        <taxon>Spermatophyta</taxon>
        <taxon>Magnoliopsida</taxon>
        <taxon>eudicotyledons</taxon>
        <taxon>Gunneridae</taxon>
        <taxon>Pentapetalae</taxon>
        <taxon>rosids</taxon>
        <taxon>malvids</taxon>
        <taxon>Brassicales</taxon>
        <taxon>Brassicaceae</taxon>
        <taxon>Brassiceae</taxon>
        <taxon>Brassica</taxon>
    </lineage>
</organism>
<proteinExistence type="predicted"/>
<feature type="non-terminal residue" evidence="2">
    <location>
        <position position="1"/>
    </location>
</feature>
<gene>
    <name evidence="2" type="ORF">BRAPAZ1V2_A07P23010.2</name>
</gene>
<feature type="transmembrane region" description="Helical" evidence="1">
    <location>
        <begin position="20"/>
        <end position="47"/>
    </location>
</feature>
<dbReference type="AlphaFoldDB" id="A0A8D9HPF5"/>
<dbReference type="Gramene" id="A07p23010.2_BraZ1">
    <property type="protein sequence ID" value="A07p23010.2_BraZ1.CDS.1"/>
    <property type="gene ID" value="A07g23010.2_BraZ1"/>
</dbReference>